<dbReference type="AlphaFoldDB" id="A0A813IF74"/>
<proteinExistence type="inferred from homology"/>
<accession>A0A813IF74</accession>
<evidence type="ECO:0000256" key="4">
    <source>
        <dbReference type="ARBA" id="ARBA00022833"/>
    </source>
</evidence>
<dbReference type="Pfam" id="PF01432">
    <property type="entry name" value="Peptidase_M3"/>
    <property type="match status" value="1"/>
</dbReference>
<dbReference type="GO" id="GO:0004222">
    <property type="term" value="F:metalloendopeptidase activity"/>
    <property type="evidence" value="ECO:0007669"/>
    <property type="project" value="InterPro"/>
</dbReference>
<evidence type="ECO:0000256" key="1">
    <source>
        <dbReference type="ARBA" id="ARBA00022670"/>
    </source>
</evidence>
<feature type="domain" description="Peptidase M3A/M3B catalytic" evidence="8">
    <location>
        <begin position="36"/>
        <end position="137"/>
    </location>
</feature>
<dbReference type="Gene3D" id="1.10.1370.40">
    <property type="match status" value="1"/>
</dbReference>
<keyword evidence="5 6" id="KW-0482">Metalloprotease</keyword>
<evidence type="ECO:0000256" key="3">
    <source>
        <dbReference type="ARBA" id="ARBA00022801"/>
    </source>
</evidence>
<dbReference type="PANTHER" id="PTHR11804">
    <property type="entry name" value="PROTEASE M3 THIMET OLIGOPEPTIDASE-RELATED"/>
    <property type="match status" value="1"/>
</dbReference>
<evidence type="ECO:0000259" key="8">
    <source>
        <dbReference type="Pfam" id="PF01432"/>
    </source>
</evidence>
<dbReference type="GO" id="GO:0046872">
    <property type="term" value="F:metal ion binding"/>
    <property type="evidence" value="ECO:0007669"/>
    <property type="project" value="UniProtKB-UniRule"/>
</dbReference>
<comment type="caution">
    <text evidence="9">The sequence shown here is derived from an EMBL/GenBank/DDBJ whole genome shotgun (WGS) entry which is preliminary data.</text>
</comment>
<gene>
    <name evidence="9" type="ORF">PGLA2088_LOCUS7569</name>
</gene>
<keyword evidence="2 6" id="KW-0479">Metal-binding</keyword>
<evidence type="ECO:0000256" key="5">
    <source>
        <dbReference type="ARBA" id="ARBA00023049"/>
    </source>
</evidence>
<name>A0A813IF74_POLGL</name>
<keyword evidence="4 6" id="KW-0862">Zinc</keyword>
<feature type="non-terminal residue" evidence="9">
    <location>
        <position position="1"/>
    </location>
</feature>
<comment type="similarity">
    <text evidence="6">Belongs to the peptidase M3 family.</text>
</comment>
<evidence type="ECO:0000313" key="9">
    <source>
        <dbReference type="EMBL" id="CAE8649602.1"/>
    </source>
</evidence>
<dbReference type="InterPro" id="IPR045090">
    <property type="entry name" value="Pept_M3A_M3B"/>
</dbReference>
<keyword evidence="1 6" id="KW-0645">Protease</keyword>
<sequence>VKELESFAQSSGEKDRGLGAPQRWQRRNRRGQPGAAQVSQLESWDLPFWRARLRRHRLGAAAEDEALQPYLPLTGVLKGLFNLLSRLFGVAVVPATDRGEAPLWHRSVRFYRVVDLKTRASIAGFYLDPFRSERKRDSGGDFWA</sequence>
<dbReference type="InterPro" id="IPR001567">
    <property type="entry name" value="Pept_M3A_M3B_dom"/>
</dbReference>
<evidence type="ECO:0000256" key="2">
    <source>
        <dbReference type="ARBA" id="ARBA00022723"/>
    </source>
</evidence>
<comment type="cofactor">
    <cofactor evidence="6">
        <name>Zn(2+)</name>
        <dbReference type="ChEBI" id="CHEBI:29105"/>
    </cofactor>
    <text evidence="6">Binds 1 zinc ion.</text>
</comment>
<dbReference type="SUPFAM" id="SSF55486">
    <property type="entry name" value="Metalloproteases ('zincins'), catalytic domain"/>
    <property type="match status" value="1"/>
</dbReference>
<keyword evidence="3 6" id="KW-0378">Hydrolase</keyword>
<reference evidence="9" key="1">
    <citation type="submission" date="2021-02" db="EMBL/GenBank/DDBJ databases">
        <authorList>
            <person name="Dougan E. K."/>
            <person name="Rhodes N."/>
            <person name="Thang M."/>
            <person name="Chan C."/>
        </authorList>
    </citation>
    <scope>NUCLEOTIDE SEQUENCE</scope>
</reference>
<dbReference type="PANTHER" id="PTHR11804:SF83">
    <property type="entry name" value="LD37516P"/>
    <property type="match status" value="1"/>
</dbReference>
<evidence type="ECO:0000256" key="6">
    <source>
        <dbReference type="RuleBase" id="RU003435"/>
    </source>
</evidence>
<dbReference type="GO" id="GO:0006508">
    <property type="term" value="P:proteolysis"/>
    <property type="evidence" value="ECO:0007669"/>
    <property type="project" value="UniProtKB-KW"/>
</dbReference>
<feature type="non-terminal residue" evidence="9">
    <location>
        <position position="144"/>
    </location>
</feature>
<evidence type="ECO:0000313" key="10">
    <source>
        <dbReference type="Proteomes" id="UP000626109"/>
    </source>
</evidence>
<evidence type="ECO:0000256" key="7">
    <source>
        <dbReference type="SAM" id="MobiDB-lite"/>
    </source>
</evidence>
<dbReference type="GO" id="GO:0006518">
    <property type="term" value="P:peptide metabolic process"/>
    <property type="evidence" value="ECO:0007669"/>
    <property type="project" value="TreeGrafter"/>
</dbReference>
<protein>
    <recommendedName>
        <fullName evidence="8">Peptidase M3A/M3B catalytic domain-containing protein</fullName>
    </recommendedName>
</protein>
<organism evidence="9 10">
    <name type="scientific">Polarella glacialis</name>
    <name type="common">Dinoflagellate</name>
    <dbReference type="NCBI Taxonomy" id="89957"/>
    <lineage>
        <taxon>Eukaryota</taxon>
        <taxon>Sar</taxon>
        <taxon>Alveolata</taxon>
        <taxon>Dinophyceae</taxon>
        <taxon>Suessiales</taxon>
        <taxon>Suessiaceae</taxon>
        <taxon>Polarella</taxon>
    </lineage>
</organism>
<dbReference type="Proteomes" id="UP000626109">
    <property type="component" value="Unassembled WGS sequence"/>
</dbReference>
<feature type="region of interest" description="Disordered" evidence="7">
    <location>
        <begin position="1"/>
        <end position="37"/>
    </location>
</feature>
<dbReference type="EMBL" id="CAJNNW010007919">
    <property type="protein sequence ID" value="CAE8649602.1"/>
    <property type="molecule type" value="Genomic_DNA"/>
</dbReference>